<dbReference type="Gene3D" id="2.30.30.400">
    <property type="entry name" value="Rof-like"/>
    <property type="match status" value="1"/>
</dbReference>
<name>A0ABN6BJG6_9PSED</name>
<dbReference type="InterPro" id="IPR009778">
    <property type="entry name" value="ROF"/>
</dbReference>
<dbReference type="EMBL" id="AP023081">
    <property type="protein sequence ID" value="BCD84254.1"/>
    <property type="molecule type" value="Genomic_DNA"/>
</dbReference>
<dbReference type="InterPro" id="IPR038626">
    <property type="entry name" value="Rof-like_sf"/>
</dbReference>
<protein>
    <submittedName>
        <fullName evidence="1">Transcriptional antiterminator</fullName>
    </submittedName>
</protein>
<dbReference type="Proteomes" id="UP001064896">
    <property type="component" value="Chromosome"/>
</dbReference>
<evidence type="ECO:0000313" key="1">
    <source>
        <dbReference type="EMBL" id="BCD84254.1"/>
    </source>
</evidence>
<sequence>MIGILSRDSRPEETEMSHYLPLSCELYDFIEIACLHRYQLLIELDDGASLEARAVNTETTPAKEEFFLVQGEAGPERLRLDHITAITPLTEGASFGRVLLGNQIC</sequence>
<organism evidence="1 2">
    <name type="scientific">Pseudomonas solani</name>
    <dbReference type="NCBI Taxonomy" id="2731552"/>
    <lineage>
        <taxon>Bacteria</taxon>
        <taxon>Pseudomonadati</taxon>
        <taxon>Pseudomonadota</taxon>
        <taxon>Gammaproteobacteria</taxon>
        <taxon>Pseudomonadales</taxon>
        <taxon>Pseudomonadaceae</taxon>
        <taxon>Pseudomonas</taxon>
    </lineage>
</organism>
<accession>A0ABN6BJG6</accession>
<reference evidence="1" key="1">
    <citation type="submission" date="2020-05" db="EMBL/GenBank/DDBJ databases">
        <title>Complete genome sequence of Pseudomonas sp. Sm006.</title>
        <authorList>
            <person name="Takeuchi K."/>
            <person name="Someya N."/>
        </authorList>
    </citation>
    <scope>NUCLEOTIDE SEQUENCE</scope>
    <source>
        <strain evidence="1">Sm006</strain>
    </source>
</reference>
<dbReference type="InterPro" id="IPR023534">
    <property type="entry name" value="Rof/RNase_P-like"/>
</dbReference>
<dbReference type="Pfam" id="PF07073">
    <property type="entry name" value="ROF"/>
    <property type="match status" value="1"/>
</dbReference>
<gene>
    <name evidence="1" type="primary">rofA</name>
    <name evidence="1" type="ORF">PSm6_06610</name>
</gene>
<evidence type="ECO:0000313" key="2">
    <source>
        <dbReference type="Proteomes" id="UP001064896"/>
    </source>
</evidence>
<dbReference type="SUPFAM" id="SSF101744">
    <property type="entry name" value="Rof/RNase P subunit-like"/>
    <property type="match status" value="1"/>
</dbReference>
<keyword evidence="2" id="KW-1185">Reference proteome</keyword>
<proteinExistence type="predicted"/>